<gene>
    <name evidence="2" type="ORF">GAGA_1214</name>
</gene>
<dbReference type="EMBL" id="BAEK01000020">
    <property type="protein sequence ID" value="GAC04072.1"/>
    <property type="molecule type" value="Genomic_DNA"/>
</dbReference>
<comment type="caution">
    <text evidence="2">The sequence shown here is derived from an EMBL/GenBank/DDBJ whole genome shotgun (WGS) entry which is preliminary data.</text>
</comment>
<accession>A0ABQ0I419</accession>
<sequence>MKVIFAIIILIAVGATLWLSNQGRVENPVSQTQELPVISRQQILTATDLVEGVKQGLQQDNDQAIDTWMSKAASVAREADIAKEDIDYIKSDAARDYVIFQAKRSQFNDAVEQAYYELQGIDAIKAAYPQAKDLYASADKLIAERDTLIEQIATELADGNTPTNAERQDARQQWLKRYNEKQSQ</sequence>
<name>A0ABQ0I419_9ALTE</name>
<keyword evidence="3" id="KW-1185">Reference proteome</keyword>
<protein>
    <submittedName>
        <fullName evidence="2">Uncharacterized protein</fullName>
    </submittedName>
</protein>
<dbReference type="RefSeq" id="WP_008302851.1">
    <property type="nucleotide sequence ID" value="NZ_BAEK01000020.1"/>
</dbReference>
<reference evidence="2 3" key="1">
    <citation type="journal article" date="2014" name="Environ. Microbiol.">
        <title>Comparative genomics of the marine bacterial genus Glaciecola reveals the high degree of genomic diversity and genomic characteristic for cold adaptation.</title>
        <authorList>
            <person name="Qin Q.L."/>
            <person name="Xie B.B."/>
            <person name="Yu Y."/>
            <person name="Shu Y.L."/>
            <person name="Rong J.C."/>
            <person name="Zhang Y.J."/>
            <person name="Zhao D.L."/>
            <person name="Chen X.L."/>
            <person name="Zhang X.Y."/>
            <person name="Chen B."/>
            <person name="Zhou B.C."/>
            <person name="Zhang Y.Z."/>
        </authorList>
    </citation>
    <scope>NUCLEOTIDE SEQUENCE [LARGE SCALE GENOMIC DNA]</scope>
    <source>
        <strain evidence="2 3">NO2</strain>
    </source>
</reference>
<evidence type="ECO:0000256" key="1">
    <source>
        <dbReference type="SAM" id="MobiDB-lite"/>
    </source>
</evidence>
<dbReference type="Proteomes" id="UP000008372">
    <property type="component" value="Unassembled WGS sequence"/>
</dbReference>
<evidence type="ECO:0000313" key="2">
    <source>
        <dbReference type="EMBL" id="GAC04072.1"/>
    </source>
</evidence>
<proteinExistence type="predicted"/>
<organism evidence="2 3">
    <name type="scientific">Paraglaciecola agarilytica NO2</name>
    <dbReference type="NCBI Taxonomy" id="1125747"/>
    <lineage>
        <taxon>Bacteria</taxon>
        <taxon>Pseudomonadati</taxon>
        <taxon>Pseudomonadota</taxon>
        <taxon>Gammaproteobacteria</taxon>
        <taxon>Alteromonadales</taxon>
        <taxon>Alteromonadaceae</taxon>
        <taxon>Paraglaciecola</taxon>
    </lineage>
</organism>
<feature type="region of interest" description="Disordered" evidence="1">
    <location>
        <begin position="158"/>
        <end position="184"/>
    </location>
</feature>
<evidence type="ECO:0000313" key="3">
    <source>
        <dbReference type="Proteomes" id="UP000008372"/>
    </source>
</evidence>